<dbReference type="InterPro" id="IPR015889">
    <property type="entry name" value="Intradiol_dOase_core"/>
</dbReference>
<dbReference type="InterPro" id="IPR006311">
    <property type="entry name" value="TAT_signal"/>
</dbReference>
<evidence type="ECO:0000256" key="2">
    <source>
        <dbReference type="ARBA" id="ARBA00022964"/>
    </source>
</evidence>
<dbReference type="GO" id="GO:0016702">
    <property type="term" value="F:oxidoreductase activity, acting on single donors with incorporation of molecular oxygen, incorporation of two atoms of oxygen"/>
    <property type="evidence" value="ECO:0007669"/>
    <property type="project" value="InterPro"/>
</dbReference>
<comment type="similarity">
    <text evidence="1">Belongs to the intradiol ring-cleavage dioxygenase family.</text>
</comment>
<dbReference type="PROSITE" id="PS51318">
    <property type="entry name" value="TAT"/>
    <property type="match status" value="1"/>
</dbReference>
<dbReference type="OrthoDB" id="9800887at2"/>
<reference evidence="7" key="1">
    <citation type="submission" date="2014-09" db="EMBL/GenBank/DDBJ databases">
        <title>Whole genome shotgun sequence of Streptomyces sp. NBRC 110027.</title>
        <authorList>
            <person name="Komaki H."/>
            <person name="Ichikawa N."/>
            <person name="Katano-Makiyama Y."/>
            <person name="Hosoyama A."/>
            <person name="Hashimoto M."/>
            <person name="Uohara A."/>
            <person name="Kitahashi Y."/>
            <person name="Ohji S."/>
            <person name="Kimura A."/>
            <person name="Yamazoe A."/>
            <person name="Igarashi Y."/>
            <person name="Fujita N."/>
        </authorList>
    </citation>
    <scope>NUCLEOTIDE SEQUENCE [LARGE SCALE GENOMIC DNA]</scope>
    <source>
        <strain evidence="7">NBRC 110027</strain>
    </source>
</reference>
<feature type="compositionally biased region" description="Basic and acidic residues" evidence="4">
    <location>
        <begin position="1"/>
        <end position="11"/>
    </location>
</feature>
<comment type="caution">
    <text evidence="6">The sequence shown here is derived from an EMBL/GenBank/DDBJ whole genome shotgun (WGS) entry which is preliminary data.</text>
</comment>
<accession>A0A0P4RAE2</accession>
<dbReference type="InterPro" id="IPR050770">
    <property type="entry name" value="Intradiol_RC_Dioxygenase"/>
</dbReference>
<proteinExistence type="inferred from homology"/>
<keyword evidence="2 6" id="KW-0223">Dioxygenase</keyword>
<evidence type="ECO:0000256" key="3">
    <source>
        <dbReference type="ARBA" id="ARBA00023002"/>
    </source>
</evidence>
<evidence type="ECO:0000256" key="1">
    <source>
        <dbReference type="ARBA" id="ARBA00007825"/>
    </source>
</evidence>
<dbReference type="SUPFAM" id="SSF49482">
    <property type="entry name" value="Aromatic compound dioxygenase"/>
    <property type="match status" value="1"/>
</dbReference>
<dbReference type="InterPro" id="IPR000627">
    <property type="entry name" value="Intradiol_dOase_C"/>
</dbReference>
<dbReference type="PANTHER" id="PTHR33711:SF11">
    <property type="entry name" value="DIOXYGENASE"/>
    <property type="match status" value="1"/>
</dbReference>
<dbReference type="Pfam" id="PF00775">
    <property type="entry name" value="Dioxygenase_C"/>
    <property type="match status" value="1"/>
</dbReference>
<dbReference type="CDD" id="cd00421">
    <property type="entry name" value="intradiol_dioxygenase"/>
    <property type="match status" value="1"/>
</dbReference>
<keyword evidence="7" id="KW-1185">Reference proteome</keyword>
<gene>
    <name evidence="6" type="ORF">TPA0598_07_02020</name>
</gene>
<dbReference type="Proteomes" id="UP000048965">
    <property type="component" value="Unassembled WGS sequence"/>
</dbReference>
<evidence type="ECO:0000313" key="7">
    <source>
        <dbReference type="Proteomes" id="UP000048965"/>
    </source>
</evidence>
<feature type="region of interest" description="Disordered" evidence="4">
    <location>
        <begin position="1"/>
        <end position="40"/>
    </location>
</feature>
<feature type="region of interest" description="Disordered" evidence="4">
    <location>
        <begin position="65"/>
        <end position="124"/>
    </location>
</feature>
<dbReference type="RefSeq" id="WP_052719024.1">
    <property type="nucleotide sequence ID" value="NZ_BBNO01000007.1"/>
</dbReference>
<name>A0A0P4RAE2_9ACTN</name>
<dbReference type="GO" id="GO:0008199">
    <property type="term" value="F:ferric iron binding"/>
    <property type="evidence" value="ECO:0007669"/>
    <property type="project" value="InterPro"/>
</dbReference>
<dbReference type="EMBL" id="BBNO01000007">
    <property type="protein sequence ID" value="GAO10478.1"/>
    <property type="molecule type" value="Genomic_DNA"/>
</dbReference>
<feature type="compositionally biased region" description="Low complexity" evidence="4">
    <location>
        <begin position="65"/>
        <end position="78"/>
    </location>
</feature>
<dbReference type="Gene3D" id="2.60.130.10">
    <property type="entry name" value="Aromatic compound dioxygenase"/>
    <property type="match status" value="1"/>
</dbReference>
<keyword evidence="3" id="KW-0560">Oxidoreductase</keyword>
<sequence>MRYDDEAKAPDAHGGARRPDAMRVPDGTDATDGKRGNSRRAFLRTTSAGVTSAALAATAGVAATSAASAQQTVPATTPKQPSRVRPAGLTKPVTPACSGQETPASVEGPLFKPASPERGDLVTPGTQGVRIDLAGVVYDTSCTPLPGTLIEFWQCDQNGDYDTSGFALRGHQYTNNRGAYLLRTIIPRDYWGRWGQRAPHIHTQVQAPGSPVLVTQLYFPDDTEAYGRDFAALNAADRLLNRACTIALTARPGAAYSGTFDFVLKTTA</sequence>
<dbReference type="AlphaFoldDB" id="A0A0P4RAE2"/>
<evidence type="ECO:0000259" key="5">
    <source>
        <dbReference type="Pfam" id="PF00775"/>
    </source>
</evidence>
<evidence type="ECO:0000256" key="4">
    <source>
        <dbReference type="SAM" id="MobiDB-lite"/>
    </source>
</evidence>
<reference evidence="6 7" key="2">
    <citation type="journal article" date="2015" name="Stand. Genomic Sci.">
        <title>Draft genome sequence of marine-derived Streptomyces sp. TP-A0598, a producer of anti-MRSA antibiotic lydicamycins.</title>
        <authorList>
            <person name="Komaki H."/>
            <person name="Ichikawa N."/>
            <person name="Hosoyama A."/>
            <person name="Fujita N."/>
            <person name="Igarashi Y."/>
        </authorList>
    </citation>
    <scope>NUCLEOTIDE SEQUENCE [LARGE SCALE GENOMIC DNA]</scope>
    <source>
        <strain evidence="6 7">NBRC 110027</strain>
    </source>
</reference>
<protein>
    <submittedName>
        <fullName evidence="6">Extradiol dioxygenase</fullName>
    </submittedName>
</protein>
<evidence type="ECO:0000313" key="6">
    <source>
        <dbReference type="EMBL" id="GAO10478.1"/>
    </source>
</evidence>
<dbReference type="PANTHER" id="PTHR33711">
    <property type="entry name" value="DIOXYGENASE, PUTATIVE (AFU_ORTHOLOGUE AFUA_2G02910)-RELATED"/>
    <property type="match status" value="1"/>
</dbReference>
<organism evidence="6 7">
    <name type="scientific">Streptomyces lydicamycinicus</name>
    <dbReference type="NCBI Taxonomy" id="1546107"/>
    <lineage>
        <taxon>Bacteria</taxon>
        <taxon>Bacillati</taxon>
        <taxon>Actinomycetota</taxon>
        <taxon>Actinomycetes</taxon>
        <taxon>Kitasatosporales</taxon>
        <taxon>Streptomycetaceae</taxon>
        <taxon>Streptomyces</taxon>
    </lineage>
</organism>
<feature type="domain" description="Intradiol ring-cleavage dioxygenases" evidence="5">
    <location>
        <begin position="106"/>
        <end position="265"/>
    </location>
</feature>